<keyword evidence="1" id="KW-0812">Transmembrane</keyword>
<evidence type="ECO:0000256" key="1">
    <source>
        <dbReference type="SAM" id="Phobius"/>
    </source>
</evidence>
<organism evidence="2 3">
    <name type="scientific">Piloderma croceum (strain F 1598)</name>
    <dbReference type="NCBI Taxonomy" id="765440"/>
    <lineage>
        <taxon>Eukaryota</taxon>
        <taxon>Fungi</taxon>
        <taxon>Dikarya</taxon>
        <taxon>Basidiomycota</taxon>
        <taxon>Agaricomycotina</taxon>
        <taxon>Agaricomycetes</taxon>
        <taxon>Agaricomycetidae</taxon>
        <taxon>Atheliales</taxon>
        <taxon>Atheliaceae</taxon>
        <taxon>Piloderma</taxon>
    </lineage>
</organism>
<evidence type="ECO:0000313" key="3">
    <source>
        <dbReference type="Proteomes" id="UP000054166"/>
    </source>
</evidence>
<evidence type="ECO:0000313" key="2">
    <source>
        <dbReference type="EMBL" id="KIM90118.1"/>
    </source>
</evidence>
<dbReference type="PANTHER" id="PTHR36050">
    <property type="entry name" value="O-FUCOSYLTRANSFERASE 30"/>
    <property type="match status" value="1"/>
</dbReference>
<gene>
    <name evidence="2" type="ORF">PILCRDRAFT_172589</name>
</gene>
<feature type="transmembrane region" description="Helical" evidence="1">
    <location>
        <begin position="53"/>
        <end position="76"/>
    </location>
</feature>
<dbReference type="OrthoDB" id="1882547at2759"/>
<dbReference type="AlphaFoldDB" id="A0A0C3BUD2"/>
<accession>A0A0C3BUD2</accession>
<dbReference type="Proteomes" id="UP000054166">
    <property type="component" value="Unassembled WGS sequence"/>
</dbReference>
<proteinExistence type="predicted"/>
<name>A0A0C3BUD2_PILCF</name>
<keyword evidence="1" id="KW-0472">Membrane</keyword>
<reference evidence="3" key="2">
    <citation type="submission" date="2015-01" db="EMBL/GenBank/DDBJ databases">
        <title>Evolutionary Origins and Diversification of the Mycorrhizal Mutualists.</title>
        <authorList>
            <consortium name="DOE Joint Genome Institute"/>
            <consortium name="Mycorrhizal Genomics Consortium"/>
            <person name="Kohler A."/>
            <person name="Kuo A."/>
            <person name="Nagy L.G."/>
            <person name="Floudas D."/>
            <person name="Copeland A."/>
            <person name="Barry K.W."/>
            <person name="Cichocki N."/>
            <person name="Veneault-Fourrey C."/>
            <person name="LaButti K."/>
            <person name="Lindquist E.A."/>
            <person name="Lipzen A."/>
            <person name="Lundell T."/>
            <person name="Morin E."/>
            <person name="Murat C."/>
            <person name="Riley R."/>
            <person name="Ohm R."/>
            <person name="Sun H."/>
            <person name="Tunlid A."/>
            <person name="Henrissat B."/>
            <person name="Grigoriev I.V."/>
            <person name="Hibbett D.S."/>
            <person name="Martin F."/>
        </authorList>
    </citation>
    <scope>NUCLEOTIDE SEQUENCE [LARGE SCALE GENOMIC DNA]</scope>
    <source>
        <strain evidence="3">F 1598</strain>
    </source>
</reference>
<keyword evidence="1" id="KW-1133">Transmembrane helix</keyword>
<reference evidence="2 3" key="1">
    <citation type="submission" date="2014-04" db="EMBL/GenBank/DDBJ databases">
        <authorList>
            <consortium name="DOE Joint Genome Institute"/>
            <person name="Kuo A."/>
            <person name="Tarkka M."/>
            <person name="Buscot F."/>
            <person name="Kohler A."/>
            <person name="Nagy L.G."/>
            <person name="Floudas D."/>
            <person name="Copeland A."/>
            <person name="Barry K.W."/>
            <person name="Cichocki N."/>
            <person name="Veneault-Fourrey C."/>
            <person name="LaButti K."/>
            <person name="Lindquist E.A."/>
            <person name="Lipzen A."/>
            <person name="Lundell T."/>
            <person name="Morin E."/>
            <person name="Murat C."/>
            <person name="Sun H."/>
            <person name="Tunlid A."/>
            <person name="Henrissat B."/>
            <person name="Grigoriev I.V."/>
            <person name="Hibbett D.S."/>
            <person name="Martin F."/>
            <person name="Nordberg H.P."/>
            <person name="Cantor M.N."/>
            <person name="Hua S.X."/>
        </authorList>
    </citation>
    <scope>NUCLEOTIDE SEQUENCE [LARGE SCALE GENOMIC DNA]</scope>
    <source>
        <strain evidence="2 3">F 1598</strain>
    </source>
</reference>
<keyword evidence="3" id="KW-1185">Reference proteome</keyword>
<dbReference type="InParanoid" id="A0A0C3BUD2"/>
<sequence length="543" mass="62479">MSTSRYDHASPSVALEKGAYRMRASRSRVPASRRRGSFMVARNPELFSTREKYYAVLVFMLVSATATCFGTAYYLFTTRWDPPVHNPMLTWHSDEAVQVVPYDLDDELRAFAPGPQDRFLAYLPHSGFHNQRIAFENALVLSRLLNRTLLVPPIRLGEKPLRYVKFDALRQYLVLSGKEGLHHCSNVPLHLPLPEECLDYLDYTHIPWEWLVDLTEVKANQRLLQVWNFTEQWTYEHLRIPKNDTLTLRDANPYDYRFLDNIMDVSPSKDKYTETIYIPSLLNSPERLIQLGTLFGSSRLRLKMPESLRIRRDVRKSMTFSNPLLLDTADSIRDALGGIYLGAHVRVGDGHFKAEGQTNARLEWWRLVHEILGYGSDDTLKLEYNIRLPRSLNIKLQPPSLSIDVAARRVPHPPPARLPKIFMPHLPCRGAKHASRHLKPLNTPLFISTDAKDPLNDPAIITFLRTFPCTFFLSDFPTYMATLSMLKNGYDGVHMRDFLIPILDAMVVGKARDVVGTEGSTFSRFVQDVLWRTYHGWEIVQRG</sequence>
<dbReference type="HOGENOM" id="CLU_021646_2_0_1"/>
<evidence type="ECO:0008006" key="4">
    <source>
        <dbReference type="Google" id="ProtNLM"/>
    </source>
</evidence>
<protein>
    <recommendedName>
        <fullName evidence="4">CigA protein</fullName>
    </recommendedName>
</protein>
<dbReference type="EMBL" id="KN832973">
    <property type="protein sequence ID" value="KIM90118.1"/>
    <property type="molecule type" value="Genomic_DNA"/>
</dbReference>
<dbReference type="STRING" id="765440.A0A0C3BUD2"/>
<dbReference type="PANTHER" id="PTHR36050:SF1">
    <property type="entry name" value="O-FUCOSYLTRANSFERASE 30"/>
    <property type="match status" value="1"/>
</dbReference>